<accession>A0AA46BNY3</accession>
<comment type="caution">
    <text evidence="1">The sequence shown here is derived from an EMBL/GenBank/DDBJ whole genome shotgun (WGS) entry which is preliminary data.</text>
</comment>
<proteinExistence type="predicted"/>
<organism evidence="1 2">
    <name type="scientific">Dermatophilus congolensis</name>
    <dbReference type="NCBI Taxonomy" id="1863"/>
    <lineage>
        <taxon>Bacteria</taxon>
        <taxon>Bacillati</taxon>
        <taxon>Actinomycetota</taxon>
        <taxon>Actinomycetes</taxon>
        <taxon>Micrococcales</taxon>
        <taxon>Dermatophilaceae</taxon>
        <taxon>Dermatophilus</taxon>
    </lineage>
</organism>
<gene>
    <name evidence="1" type="ORF">NCTC7915_01638</name>
</gene>
<dbReference type="Proteomes" id="UP000254118">
    <property type="component" value="Unassembled WGS sequence"/>
</dbReference>
<dbReference type="InterPro" id="IPR021365">
    <property type="entry name" value="DUF2891"/>
</dbReference>
<dbReference type="EMBL" id="UFYA01000001">
    <property type="protein sequence ID" value="STD11678.1"/>
    <property type="molecule type" value="Genomic_DNA"/>
</dbReference>
<dbReference type="Pfam" id="PF11199">
    <property type="entry name" value="DUF2891"/>
    <property type="match status" value="1"/>
</dbReference>
<evidence type="ECO:0000313" key="2">
    <source>
        <dbReference type="Proteomes" id="UP000254118"/>
    </source>
</evidence>
<protein>
    <submittedName>
        <fullName evidence="1">Protein of uncharacterized function (DUF2891)</fullName>
    </submittedName>
</protein>
<reference evidence="1 2" key="1">
    <citation type="submission" date="2018-06" db="EMBL/GenBank/DDBJ databases">
        <authorList>
            <consortium name="Pathogen Informatics"/>
            <person name="Doyle S."/>
        </authorList>
    </citation>
    <scope>NUCLEOTIDE SEQUENCE [LARGE SCALE GENOMIC DNA]</scope>
    <source>
        <strain evidence="1 2">NCTC7915</strain>
    </source>
</reference>
<sequence length="346" mass="38054">MVLSDWRSLYAVQWARAVPDVVGTEFPYVSSHMSAERGDCDVTPHVLHPAFYGALDWHSSCHMQWSALRLLTLVDLPQAERAGLVKLLDERLTPENVAVEVAYLREHPWFERPYGWGWAAMLVAAAFEAQSAGVPGAGEWARASRPLLDVVFELVRQWLPRLLYPVRSGEHANVAFGMGLVLDALDVMSACGVVRSDRGLRSLVVERGRAWFGQDRDYPVAWEPGGSDFLSPALTEAGLMRRILPEGEFVGWLADFLPGLGQEGCSLLKVPQVSDPADGKGAHLYGLVLSRAAVLRRLGPYVGNEVERRIRVVTAEQVASVQEAIVAGDFMATHWLVSFALLAVTA</sequence>
<name>A0AA46BNY3_9MICO</name>
<evidence type="ECO:0000313" key="1">
    <source>
        <dbReference type="EMBL" id="STD11678.1"/>
    </source>
</evidence>
<dbReference type="AlphaFoldDB" id="A0AA46BNY3"/>